<feature type="region of interest" description="Disordered" evidence="1">
    <location>
        <begin position="45"/>
        <end position="140"/>
    </location>
</feature>
<sequence>MSRRLQDRDIEELLNALESGNLSDDGMEDENEDEELFYETAREILQDLDRNEEVDNEETATSQDNSDPPLVEDEISRISPCPTGYTLCNIGSTNGNKRGRPSNDSLEREIQAKKQKKSAHPLPSKVVRKDGIDHWPQFSD</sequence>
<name>A0A8J2W7S6_9NEOP</name>
<evidence type="ECO:0000313" key="2">
    <source>
        <dbReference type="EMBL" id="CAG9575400.1"/>
    </source>
</evidence>
<dbReference type="EMBL" id="CAKASE010000074">
    <property type="protein sequence ID" value="CAG9575400.1"/>
    <property type="molecule type" value="Genomic_DNA"/>
</dbReference>
<evidence type="ECO:0000313" key="3">
    <source>
        <dbReference type="Proteomes" id="UP000789524"/>
    </source>
</evidence>
<evidence type="ECO:0000256" key="1">
    <source>
        <dbReference type="SAM" id="MobiDB-lite"/>
    </source>
</evidence>
<proteinExistence type="predicted"/>
<organism evidence="2 3">
    <name type="scientific">Danaus chrysippus</name>
    <name type="common">African queen</name>
    <dbReference type="NCBI Taxonomy" id="151541"/>
    <lineage>
        <taxon>Eukaryota</taxon>
        <taxon>Metazoa</taxon>
        <taxon>Ecdysozoa</taxon>
        <taxon>Arthropoda</taxon>
        <taxon>Hexapoda</taxon>
        <taxon>Insecta</taxon>
        <taxon>Pterygota</taxon>
        <taxon>Neoptera</taxon>
        <taxon>Endopterygota</taxon>
        <taxon>Lepidoptera</taxon>
        <taxon>Glossata</taxon>
        <taxon>Ditrysia</taxon>
        <taxon>Papilionoidea</taxon>
        <taxon>Nymphalidae</taxon>
        <taxon>Danainae</taxon>
        <taxon>Danaini</taxon>
        <taxon>Danaina</taxon>
        <taxon>Danaus</taxon>
        <taxon>Anosia</taxon>
    </lineage>
</organism>
<reference evidence="2" key="1">
    <citation type="submission" date="2021-09" db="EMBL/GenBank/DDBJ databases">
        <authorList>
            <person name="Martin H S."/>
        </authorList>
    </citation>
    <scope>NUCLEOTIDE SEQUENCE</scope>
</reference>
<keyword evidence="3" id="KW-1185">Reference proteome</keyword>
<comment type="caution">
    <text evidence="2">The sequence shown here is derived from an EMBL/GenBank/DDBJ whole genome shotgun (WGS) entry which is preliminary data.</text>
</comment>
<accession>A0A8J2W7S6</accession>
<dbReference type="AlphaFoldDB" id="A0A8J2W7S6"/>
<gene>
    <name evidence="2" type="ORF">DCHRY22_LOCUS11316</name>
</gene>
<dbReference type="Proteomes" id="UP000789524">
    <property type="component" value="Unassembled WGS sequence"/>
</dbReference>
<dbReference type="OrthoDB" id="6921998at2759"/>
<protein>
    <submittedName>
        <fullName evidence="2">(African queen) hypothetical protein</fullName>
    </submittedName>
</protein>